<dbReference type="GO" id="GO:0043856">
    <property type="term" value="F:anti-sigma factor antagonist activity"/>
    <property type="evidence" value="ECO:0007669"/>
    <property type="project" value="InterPro"/>
</dbReference>
<keyword evidence="5" id="KW-1185">Reference proteome</keyword>
<dbReference type="NCBIfam" id="TIGR00377">
    <property type="entry name" value="ant_ant_sig"/>
    <property type="match status" value="1"/>
</dbReference>
<evidence type="ECO:0000313" key="4">
    <source>
        <dbReference type="EMBL" id="TNJ37015.1"/>
    </source>
</evidence>
<reference evidence="4 5" key="1">
    <citation type="submission" date="2019-05" db="EMBL/GenBank/DDBJ databases">
        <title>Draft Whole-Genome sequence of the green sulfur bacterium Prosthecochloris vibrioformis DSM 260.</title>
        <authorList>
            <person name="Meyer T.E."/>
            <person name="Kyndt J.A."/>
        </authorList>
    </citation>
    <scope>NUCLEOTIDE SEQUENCE [LARGE SCALE GENOMIC DNA]</scope>
    <source>
        <strain evidence="4 5">DSM 260</strain>
    </source>
</reference>
<dbReference type="InterPro" id="IPR036513">
    <property type="entry name" value="STAS_dom_sf"/>
</dbReference>
<comment type="caution">
    <text evidence="4">The sequence shown here is derived from an EMBL/GenBank/DDBJ whole genome shotgun (WGS) entry which is preliminary data.</text>
</comment>
<protein>
    <recommendedName>
        <fullName evidence="2">Anti-sigma factor antagonist</fullName>
    </recommendedName>
</protein>
<dbReference type="Pfam" id="PF01740">
    <property type="entry name" value="STAS"/>
    <property type="match status" value="1"/>
</dbReference>
<dbReference type="Proteomes" id="UP000309544">
    <property type="component" value="Unassembled WGS sequence"/>
</dbReference>
<dbReference type="PANTHER" id="PTHR33495:SF2">
    <property type="entry name" value="ANTI-SIGMA FACTOR ANTAGONIST TM_1081-RELATED"/>
    <property type="match status" value="1"/>
</dbReference>
<comment type="similarity">
    <text evidence="1 2">Belongs to the anti-sigma-factor antagonist family.</text>
</comment>
<gene>
    <name evidence="4" type="ORF">FGF68_05430</name>
</gene>
<name>A0A5C4S152_PROVB</name>
<evidence type="ECO:0000256" key="2">
    <source>
        <dbReference type="RuleBase" id="RU003749"/>
    </source>
</evidence>
<evidence type="ECO:0000256" key="1">
    <source>
        <dbReference type="ARBA" id="ARBA00009013"/>
    </source>
</evidence>
<sequence length="106" mass="11614">MKISSKKLGDYTILSLSGILNASSAPQLKSYLEETDFSGSLIIDLELVDFLDSSGLGILVGIARRKKAANEILKLANLNDRVKKVFEITQAYTLFDIYDEVNAAAE</sequence>
<evidence type="ECO:0000313" key="5">
    <source>
        <dbReference type="Proteomes" id="UP000309544"/>
    </source>
</evidence>
<evidence type="ECO:0000259" key="3">
    <source>
        <dbReference type="PROSITE" id="PS50801"/>
    </source>
</evidence>
<dbReference type="InterPro" id="IPR003658">
    <property type="entry name" value="Anti-sigma_ant"/>
</dbReference>
<dbReference type="AlphaFoldDB" id="A0A5C4S152"/>
<proteinExistence type="inferred from homology"/>
<dbReference type="SUPFAM" id="SSF52091">
    <property type="entry name" value="SpoIIaa-like"/>
    <property type="match status" value="1"/>
</dbReference>
<dbReference type="PROSITE" id="PS50801">
    <property type="entry name" value="STAS"/>
    <property type="match status" value="1"/>
</dbReference>
<dbReference type="RefSeq" id="WP_068867117.1">
    <property type="nucleotide sequence ID" value="NZ_VDCI01000003.1"/>
</dbReference>
<organism evidence="4 5">
    <name type="scientific">Prosthecochloris vibrioformis</name>
    <name type="common">Chlorobium vibrioforme</name>
    <dbReference type="NCBI Taxonomy" id="1098"/>
    <lineage>
        <taxon>Bacteria</taxon>
        <taxon>Pseudomonadati</taxon>
        <taxon>Chlorobiota</taxon>
        <taxon>Chlorobiia</taxon>
        <taxon>Chlorobiales</taxon>
        <taxon>Chlorobiaceae</taxon>
        <taxon>Prosthecochloris</taxon>
    </lineage>
</organism>
<dbReference type="CDD" id="cd07043">
    <property type="entry name" value="STAS_anti-anti-sigma_factors"/>
    <property type="match status" value="1"/>
</dbReference>
<dbReference type="Gene3D" id="3.30.750.24">
    <property type="entry name" value="STAS domain"/>
    <property type="match status" value="1"/>
</dbReference>
<feature type="domain" description="STAS" evidence="3">
    <location>
        <begin position="1"/>
        <end position="106"/>
    </location>
</feature>
<dbReference type="InterPro" id="IPR002645">
    <property type="entry name" value="STAS_dom"/>
</dbReference>
<accession>A0A5C4S152</accession>
<dbReference type="PANTHER" id="PTHR33495">
    <property type="entry name" value="ANTI-SIGMA FACTOR ANTAGONIST TM_1081-RELATED-RELATED"/>
    <property type="match status" value="1"/>
</dbReference>
<dbReference type="EMBL" id="VDCI01000003">
    <property type="protein sequence ID" value="TNJ37015.1"/>
    <property type="molecule type" value="Genomic_DNA"/>
</dbReference>